<evidence type="ECO:0000259" key="8">
    <source>
        <dbReference type="SMART" id="SM01115"/>
    </source>
</evidence>
<comment type="similarity">
    <text evidence="2">Belongs to the CWC21 family.</text>
</comment>
<evidence type="ECO:0000256" key="7">
    <source>
        <dbReference type="SAM" id="MobiDB-lite"/>
    </source>
</evidence>
<dbReference type="Proteomes" id="UP000748531">
    <property type="component" value="Unassembled WGS sequence"/>
</dbReference>
<gene>
    <name evidence="9" type="ORF">PHET_04931</name>
</gene>
<keyword evidence="3" id="KW-0507">mRNA processing</keyword>
<feature type="compositionally biased region" description="Basic residues" evidence="7">
    <location>
        <begin position="241"/>
        <end position="270"/>
    </location>
</feature>
<evidence type="ECO:0000313" key="10">
    <source>
        <dbReference type="Proteomes" id="UP000748531"/>
    </source>
</evidence>
<feature type="region of interest" description="Disordered" evidence="7">
    <location>
        <begin position="184"/>
        <end position="270"/>
    </location>
</feature>
<evidence type="ECO:0000256" key="1">
    <source>
        <dbReference type="ARBA" id="ARBA00004123"/>
    </source>
</evidence>
<protein>
    <submittedName>
        <fullName evidence="9">Serine/arginine repetitive matrix protein 2</fullName>
    </submittedName>
</protein>
<feature type="domain" description="CWF21" evidence="8">
    <location>
        <begin position="57"/>
        <end position="102"/>
    </location>
</feature>
<name>A0A8J4TF68_9TREM</name>
<evidence type="ECO:0000256" key="3">
    <source>
        <dbReference type="ARBA" id="ARBA00022664"/>
    </source>
</evidence>
<dbReference type="InterPro" id="IPR013170">
    <property type="entry name" value="mRNA_splic_Cwf21_dom"/>
</dbReference>
<keyword evidence="10" id="KW-1185">Reference proteome</keyword>
<proteinExistence type="inferred from homology"/>
<dbReference type="CDD" id="cd21373">
    <property type="entry name" value="cwf21_SRRM2-like"/>
    <property type="match status" value="1"/>
</dbReference>
<dbReference type="Pfam" id="PF08312">
    <property type="entry name" value="cwf21"/>
    <property type="match status" value="1"/>
</dbReference>
<evidence type="ECO:0000256" key="5">
    <source>
        <dbReference type="ARBA" id="ARBA00023187"/>
    </source>
</evidence>
<dbReference type="EMBL" id="LUCH01002655">
    <property type="protein sequence ID" value="KAF5401172.1"/>
    <property type="molecule type" value="Genomic_DNA"/>
</dbReference>
<dbReference type="PANTHER" id="PTHR36562">
    <property type="entry name" value="SERINE/ARGININE REPETITIVE MATRIX 2"/>
    <property type="match status" value="1"/>
</dbReference>
<dbReference type="AlphaFoldDB" id="A0A8J4TF68"/>
<comment type="caution">
    <text evidence="9">The sequence shown here is derived from an EMBL/GenBank/DDBJ whole genome shotgun (WGS) entry which is preliminary data.</text>
</comment>
<dbReference type="SMART" id="SM01115">
    <property type="entry name" value="cwf21"/>
    <property type="match status" value="1"/>
</dbReference>
<organism evidence="9 10">
    <name type="scientific">Paragonimus heterotremus</name>
    <dbReference type="NCBI Taxonomy" id="100268"/>
    <lineage>
        <taxon>Eukaryota</taxon>
        <taxon>Metazoa</taxon>
        <taxon>Spiralia</taxon>
        <taxon>Lophotrochozoa</taxon>
        <taxon>Platyhelminthes</taxon>
        <taxon>Trematoda</taxon>
        <taxon>Digenea</taxon>
        <taxon>Plagiorchiida</taxon>
        <taxon>Troglotremata</taxon>
        <taxon>Troglotrematidae</taxon>
        <taxon>Paragonimus</taxon>
    </lineage>
</organism>
<dbReference type="GO" id="GO:0005681">
    <property type="term" value="C:spliceosomal complex"/>
    <property type="evidence" value="ECO:0007669"/>
    <property type="project" value="UniProtKB-KW"/>
</dbReference>
<accession>A0A8J4TF68</accession>
<reference evidence="9" key="1">
    <citation type="submission" date="2019-05" db="EMBL/GenBank/DDBJ databases">
        <title>Annotation for the trematode Paragonimus heterotremus.</title>
        <authorList>
            <person name="Choi Y.-J."/>
        </authorList>
    </citation>
    <scope>NUCLEOTIDE SEQUENCE</scope>
    <source>
        <strain evidence="9">LC</strain>
    </source>
</reference>
<dbReference type="OrthoDB" id="10267305at2759"/>
<keyword evidence="4" id="KW-0747">Spliceosome</keyword>
<keyword evidence="6" id="KW-0539">Nucleus</keyword>
<dbReference type="Gene3D" id="6.10.140.420">
    <property type="match status" value="1"/>
</dbReference>
<dbReference type="InterPro" id="IPR051372">
    <property type="entry name" value="CWC21"/>
</dbReference>
<evidence type="ECO:0000256" key="4">
    <source>
        <dbReference type="ARBA" id="ARBA00022728"/>
    </source>
</evidence>
<dbReference type="GO" id="GO:0008380">
    <property type="term" value="P:RNA splicing"/>
    <property type="evidence" value="ECO:0007669"/>
    <property type="project" value="UniProtKB-KW"/>
</dbReference>
<comment type="subcellular location">
    <subcellularLocation>
        <location evidence="1">Nucleus</location>
    </subcellularLocation>
</comment>
<dbReference type="GO" id="GO:0006397">
    <property type="term" value="P:mRNA processing"/>
    <property type="evidence" value="ECO:0007669"/>
    <property type="project" value="UniProtKB-KW"/>
</dbReference>
<evidence type="ECO:0000313" key="9">
    <source>
        <dbReference type="EMBL" id="KAF5401172.1"/>
    </source>
</evidence>
<evidence type="ECO:0000256" key="6">
    <source>
        <dbReference type="ARBA" id="ARBA00023242"/>
    </source>
</evidence>
<evidence type="ECO:0000256" key="2">
    <source>
        <dbReference type="ARBA" id="ARBA00005954"/>
    </source>
</evidence>
<feature type="compositionally biased region" description="Basic and acidic residues" evidence="7">
    <location>
        <begin position="193"/>
        <end position="206"/>
    </location>
</feature>
<dbReference type="PANTHER" id="PTHR36562:SF5">
    <property type="entry name" value="SERINE_ARGININE REPETITIVE MATRIX 2"/>
    <property type="match status" value="1"/>
</dbReference>
<sequence>MYNGIGLPTPRGSGTNGYVQKNLAFISNFKEKPTYKTDDDLKRADAIHFKEPNKEILEHERKRKIEVKCYEMEQTMEDQGYTELEINQKVSAYRSKLLEELRLENISKEKLHIEPSDSVHVETGRLVPKGTHETAAINILKNSVFKEALGIGPDFKEGNSMEYSNLHRQSEQETKRILEVQKKLTTMDSSSDESEKCRENSKVRKQEAKKRKKREPSPSGSAKLSPNDNSNSDDDRGEKDRRHRKKRRHSDKSHSKKRRHSCDGHRKHRH</sequence>
<keyword evidence="5" id="KW-0508">mRNA splicing</keyword>